<reference evidence="2" key="1">
    <citation type="journal article" date="2017" name="Genome Biol.">
        <title>Comparative genomics reveals high biological diversity and specific adaptations in the industrially and medically important fungal genus Aspergillus.</title>
        <authorList>
            <person name="de Vries R.P."/>
            <person name="Riley R."/>
            <person name="Wiebenga A."/>
            <person name="Aguilar-Osorio G."/>
            <person name="Amillis S."/>
            <person name="Uchima C.A."/>
            <person name="Anderluh G."/>
            <person name="Asadollahi M."/>
            <person name="Askin M."/>
            <person name="Barry K."/>
            <person name="Battaglia E."/>
            <person name="Bayram O."/>
            <person name="Benocci T."/>
            <person name="Braus-Stromeyer S.A."/>
            <person name="Caldana C."/>
            <person name="Canovas D."/>
            <person name="Cerqueira G.C."/>
            <person name="Chen F."/>
            <person name="Chen W."/>
            <person name="Choi C."/>
            <person name="Clum A."/>
            <person name="Dos Santos R.A."/>
            <person name="Damasio A.R."/>
            <person name="Diallinas G."/>
            <person name="Emri T."/>
            <person name="Fekete E."/>
            <person name="Flipphi M."/>
            <person name="Freyberg S."/>
            <person name="Gallo A."/>
            <person name="Gournas C."/>
            <person name="Habgood R."/>
            <person name="Hainaut M."/>
            <person name="Harispe M.L."/>
            <person name="Henrissat B."/>
            <person name="Hilden K.S."/>
            <person name="Hope R."/>
            <person name="Hossain A."/>
            <person name="Karabika E."/>
            <person name="Karaffa L."/>
            <person name="Karanyi Z."/>
            <person name="Krasevec N."/>
            <person name="Kuo A."/>
            <person name="Kusch H."/>
            <person name="LaButti K."/>
            <person name="Lagendijk E.L."/>
            <person name="Lapidus A."/>
            <person name="Levasseur A."/>
            <person name="Lindquist E."/>
            <person name="Lipzen A."/>
            <person name="Logrieco A.F."/>
            <person name="MacCabe A."/>
            <person name="Maekelae M.R."/>
            <person name="Malavazi I."/>
            <person name="Melin P."/>
            <person name="Meyer V."/>
            <person name="Mielnichuk N."/>
            <person name="Miskei M."/>
            <person name="Molnar A.P."/>
            <person name="Mule G."/>
            <person name="Ngan C.Y."/>
            <person name="Orejas M."/>
            <person name="Orosz E."/>
            <person name="Ouedraogo J.P."/>
            <person name="Overkamp K.M."/>
            <person name="Park H.-S."/>
            <person name="Perrone G."/>
            <person name="Piumi F."/>
            <person name="Punt P.J."/>
            <person name="Ram A.F."/>
            <person name="Ramon A."/>
            <person name="Rauscher S."/>
            <person name="Record E."/>
            <person name="Riano-Pachon D.M."/>
            <person name="Robert V."/>
            <person name="Roehrig J."/>
            <person name="Ruller R."/>
            <person name="Salamov A."/>
            <person name="Salih N.S."/>
            <person name="Samson R.A."/>
            <person name="Sandor E."/>
            <person name="Sanguinetti M."/>
            <person name="Schuetze T."/>
            <person name="Sepcic K."/>
            <person name="Shelest E."/>
            <person name="Sherlock G."/>
            <person name="Sophianopoulou V."/>
            <person name="Squina F.M."/>
            <person name="Sun H."/>
            <person name="Susca A."/>
            <person name="Todd R.B."/>
            <person name="Tsang A."/>
            <person name="Unkles S.E."/>
            <person name="van de Wiele N."/>
            <person name="van Rossen-Uffink D."/>
            <person name="Oliveira J.V."/>
            <person name="Vesth T.C."/>
            <person name="Visser J."/>
            <person name="Yu J.-H."/>
            <person name="Zhou M."/>
            <person name="Andersen M.R."/>
            <person name="Archer D.B."/>
            <person name="Baker S.E."/>
            <person name="Benoit I."/>
            <person name="Brakhage A.A."/>
            <person name="Braus G.H."/>
            <person name="Fischer R."/>
            <person name="Frisvad J.C."/>
            <person name="Goldman G.H."/>
            <person name="Houbraken J."/>
            <person name="Oakley B."/>
            <person name="Pocsi I."/>
            <person name="Scazzocchio C."/>
            <person name="Seiboth B."/>
            <person name="vanKuyk P.A."/>
            <person name="Wortman J."/>
            <person name="Dyer P.S."/>
            <person name="Grigoriev I.V."/>
        </authorList>
    </citation>
    <scope>NUCLEOTIDE SEQUENCE [LARGE SCALE GENOMIC DNA]</scope>
    <source>
        <strain evidence="2">CBS 106.47</strain>
    </source>
</reference>
<dbReference type="EMBL" id="KV878267">
    <property type="protein sequence ID" value="OJZ79875.1"/>
    <property type="molecule type" value="Genomic_DNA"/>
</dbReference>
<organism evidence="1 2">
    <name type="scientific">Aspergillus luchuensis (strain CBS 106.47)</name>
    <dbReference type="NCBI Taxonomy" id="1137211"/>
    <lineage>
        <taxon>Eukaryota</taxon>
        <taxon>Fungi</taxon>
        <taxon>Dikarya</taxon>
        <taxon>Ascomycota</taxon>
        <taxon>Pezizomycotina</taxon>
        <taxon>Eurotiomycetes</taxon>
        <taxon>Eurotiomycetidae</taxon>
        <taxon>Eurotiales</taxon>
        <taxon>Aspergillaceae</taxon>
        <taxon>Aspergillus</taxon>
        <taxon>Aspergillus subgen. Circumdati</taxon>
    </lineage>
</organism>
<accession>A0A1M3SZH7</accession>
<sequence>MNFNGRSSAGWASGHLCVCSLLPNAQGHMLTLNEEQIPKPPPQMTMQAFSPRRHLGEKRLGVGIGRAKMCATHGTAPLVNRRLKYTTILGKRFQI</sequence>
<gene>
    <name evidence="1" type="ORF">ASPFODRAFT_54349</name>
</gene>
<evidence type="ECO:0000313" key="2">
    <source>
        <dbReference type="Proteomes" id="UP000184063"/>
    </source>
</evidence>
<dbReference type="VEuPathDB" id="FungiDB:ASPFODRAFT_54349"/>
<evidence type="ECO:0000313" key="1">
    <source>
        <dbReference type="EMBL" id="OJZ79875.1"/>
    </source>
</evidence>
<dbReference type="AlphaFoldDB" id="A0A1M3SZH7"/>
<proteinExistence type="predicted"/>
<name>A0A1M3SZH7_ASPLC</name>
<dbReference type="Proteomes" id="UP000184063">
    <property type="component" value="Unassembled WGS sequence"/>
</dbReference>
<protein>
    <submittedName>
        <fullName evidence="1">Uncharacterized protein</fullName>
    </submittedName>
</protein>
<dbReference type="OrthoDB" id="4512096at2759"/>